<evidence type="ECO:0000313" key="2">
    <source>
        <dbReference type="EMBL" id="GFD33546.1"/>
    </source>
</evidence>
<comment type="caution">
    <text evidence="2">The sequence shown here is derived from an EMBL/GenBank/DDBJ whole genome shotgun (WGS) entry which is preliminary data.</text>
</comment>
<proteinExistence type="predicted"/>
<dbReference type="SUPFAM" id="SSF53448">
    <property type="entry name" value="Nucleotide-diphospho-sugar transferases"/>
    <property type="match status" value="1"/>
</dbReference>
<dbReference type="AlphaFoldDB" id="A0A699VJG4"/>
<dbReference type="EMBL" id="BKCJ011436744">
    <property type="protein sequence ID" value="GFD33546.1"/>
    <property type="molecule type" value="Genomic_DNA"/>
</dbReference>
<protein>
    <recommendedName>
        <fullName evidence="3">Glycosyltransferase 2-like domain-containing protein</fullName>
    </recommendedName>
</protein>
<feature type="non-terminal residue" evidence="2">
    <location>
        <position position="1"/>
    </location>
</feature>
<reference evidence="2" key="1">
    <citation type="journal article" date="2019" name="Sci. Rep.">
        <title>Draft genome of Tanacetum cinerariifolium, the natural source of mosquito coil.</title>
        <authorList>
            <person name="Yamashiro T."/>
            <person name="Shiraishi A."/>
            <person name="Satake H."/>
            <person name="Nakayama K."/>
        </authorList>
    </citation>
    <scope>NUCLEOTIDE SEQUENCE</scope>
</reference>
<dbReference type="InterPro" id="IPR029044">
    <property type="entry name" value="Nucleotide-diphossugar_trans"/>
</dbReference>
<feature type="compositionally biased region" description="Polar residues" evidence="1">
    <location>
        <begin position="56"/>
        <end position="74"/>
    </location>
</feature>
<accession>A0A699VJG4</accession>
<name>A0A699VJG4_TANCI</name>
<evidence type="ECO:0000256" key="1">
    <source>
        <dbReference type="SAM" id="MobiDB-lite"/>
    </source>
</evidence>
<feature type="region of interest" description="Disordered" evidence="1">
    <location>
        <begin position="53"/>
        <end position="92"/>
    </location>
</feature>
<organism evidence="2">
    <name type="scientific">Tanacetum cinerariifolium</name>
    <name type="common">Dalmatian daisy</name>
    <name type="synonym">Chrysanthemum cinerariifolium</name>
    <dbReference type="NCBI Taxonomy" id="118510"/>
    <lineage>
        <taxon>Eukaryota</taxon>
        <taxon>Viridiplantae</taxon>
        <taxon>Streptophyta</taxon>
        <taxon>Embryophyta</taxon>
        <taxon>Tracheophyta</taxon>
        <taxon>Spermatophyta</taxon>
        <taxon>Magnoliopsida</taxon>
        <taxon>eudicotyledons</taxon>
        <taxon>Gunneridae</taxon>
        <taxon>Pentapetalae</taxon>
        <taxon>asterids</taxon>
        <taxon>campanulids</taxon>
        <taxon>Asterales</taxon>
        <taxon>Asteraceae</taxon>
        <taxon>Asteroideae</taxon>
        <taxon>Anthemideae</taxon>
        <taxon>Anthemidinae</taxon>
        <taxon>Tanacetum</taxon>
    </lineage>
</organism>
<gene>
    <name evidence="2" type="ORF">Tci_905515</name>
</gene>
<evidence type="ECO:0008006" key="3">
    <source>
        <dbReference type="Google" id="ProtNLM"/>
    </source>
</evidence>
<sequence length="92" mass="9701">RAAGAQLMLERGARWLAFTDADTVVPYAWLSEQVAFGVDAVCGIVEVGDWSEHSEQANPSYATEATHTARSGTSIRVHGGPHLSGTATDATD</sequence>